<protein>
    <submittedName>
        <fullName evidence="3">Metallo-dependent phosphatase</fullName>
    </submittedName>
</protein>
<accession>A0A6G1GZY7</accession>
<dbReference type="PANTHER" id="PTHR43606:SF2">
    <property type="entry name" value="ALKALINE PHOSPHATASE FAMILY PROTEIN (AFU_ORTHOLOGUE AFUA_5G03860)"/>
    <property type="match status" value="1"/>
</dbReference>
<evidence type="ECO:0000313" key="4">
    <source>
        <dbReference type="Proteomes" id="UP000800041"/>
    </source>
</evidence>
<evidence type="ECO:0000256" key="1">
    <source>
        <dbReference type="SAM" id="Phobius"/>
    </source>
</evidence>
<feature type="domain" description="PhoD-like phosphatase metallophosphatase" evidence="2">
    <location>
        <begin position="271"/>
        <end position="547"/>
    </location>
</feature>
<dbReference type="AlphaFoldDB" id="A0A6G1GZY7"/>
<dbReference type="InterPro" id="IPR018946">
    <property type="entry name" value="PhoD-like_MPP"/>
</dbReference>
<evidence type="ECO:0000313" key="3">
    <source>
        <dbReference type="EMBL" id="KAF1986495.1"/>
    </source>
</evidence>
<dbReference type="Pfam" id="PF09423">
    <property type="entry name" value="PhoD"/>
    <property type="match status" value="1"/>
</dbReference>
<dbReference type="Proteomes" id="UP000800041">
    <property type="component" value="Unassembled WGS sequence"/>
</dbReference>
<gene>
    <name evidence="3" type="ORF">K402DRAFT_412570</name>
</gene>
<proteinExistence type="predicted"/>
<dbReference type="InterPro" id="IPR038607">
    <property type="entry name" value="PhoD-like_sf"/>
</dbReference>
<dbReference type="Gene3D" id="3.60.21.70">
    <property type="entry name" value="PhoD-like phosphatase"/>
    <property type="match status" value="1"/>
</dbReference>
<dbReference type="PANTHER" id="PTHR43606">
    <property type="entry name" value="PHOSPHATASE, PUTATIVE (AFU_ORTHOLOGUE AFUA_6G08710)-RELATED"/>
    <property type="match status" value="1"/>
</dbReference>
<dbReference type="OrthoDB" id="2100241at2759"/>
<sequence>MESFSDFICVLSSTGLRAAAYVFLRWPFPPLICALFALYLVSFWQSWRHLLPYEVEKEELELVEEVTVDRRGKEKREIVERDIIVGVVKRPKIVKTLLTGLPSPSRQLWTFLTFGINVALVLMTLDVVYTPLSYPSHDLAFTRVGYVSDRSASILVREPDLSKFPLYVRYREDSVPSDKSTRKPGFSWKYAGTIHSLPQAFDYTNTYTIDRLYPDTIYQYAVANHSAYFKTAPSPGAFPSGSDKFTFLTTSCIKPRVPYVPFSHPLSIQGFRYLADLLPTLQAQFMLFLGDFIYVDVPHRHGTTAESYRREYRQVYASPDWPSVSTNNPNSLTSLPWLHVIDDHEIANDWDKNTTGVYEAAMDPWMSYHGSVNPPAAFPGQTFYSFTQGPASFFMLDTRSYRSPEVPPEELDVVKTMLGDSQYEALLAWLREPVPIGVKWKIVASSIPFTKNWRFGDQDTWAGYLDEREIILEAMWEASARRGIGIVVISGDRHEFAATEFPPPPKGKWPPSAKVTEFSVSPLSMFYLPVRTYSQQDDEDVCIKYIPDGNSKFGAIEIQTPKNSDVSELRYKLFVDGKEAWTHTLLTPPRREENSRPWW</sequence>
<dbReference type="InterPro" id="IPR052900">
    <property type="entry name" value="Phospholipid_Metab_Enz"/>
</dbReference>
<dbReference type="InterPro" id="IPR029052">
    <property type="entry name" value="Metallo-depent_PP-like"/>
</dbReference>
<keyword evidence="1" id="KW-0472">Membrane</keyword>
<keyword evidence="1" id="KW-0812">Transmembrane</keyword>
<evidence type="ECO:0000259" key="2">
    <source>
        <dbReference type="Pfam" id="PF09423"/>
    </source>
</evidence>
<name>A0A6G1GZY7_9PEZI</name>
<dbReference type="CDD" id="cd07389">
    <property type="entry name" value="MPP_PhoD"/>
    <property type="match status" value="1"/>
</dbReference>
<keyword evidence="4" id="KW-1185">Reference proteome</keyword>
<dbReference type="EMBL" id="ML977156">
    <property type="protein sequence ID" value="KAF1986495.1"/>
    <property type="molecule type" value="Genomic_DNA"/>
</dbReference>
<reference evidence="3" key="1">
    <citation type="journal article" date="2020" name="Stud. Mycol.">
        <title>101 Dothideomycetes genomes: a test case for predicting lifestyles and emergence of pathogens.</title>
        <authorList>
            <person name="Haridas S."/>
            <person name="Albert R."/>
            <person name="Binder M."/>
            <person name="Bloem J."/>
            <person name="Labutti K."/>
            <person name="Salamov A."/>
            <person name="Andreopoulos B."/>
            <person name="Baker S."/>
            <person name="Barry K."/>
            <person name="Bills G."/>
            <person name="Bluhm B."/>
            <person name="Cannon C."/>
            <person name="Castanera R."/>
            <person name="Culley D."/>
            <person name="Daum C."/>
            <person name="Ezra D."/>
            <person name="Gonzalez J."/>
            <person name="Henrissat B."/>
            <person name="Kuo A."/>
            <person name="Liang C."/>
            <person name="Lipzen A."/>
            <person name="Lutzoni F."/>
            <person name="Magnuson J."/>
            <person name="Mondo S."/>
            <person name="Nolan M."/>
            <person name="Ohm R."/>
            <person name="Pangilinan J."/>
            <person name="Park H.-J."/>
            <person name="Ramirez L."/>
            <person name="Alfaro M."/>
            <person name="Sun H."/>
            <person name="Tritt A."/>
            <person name="Yoshinaga Y."/>
            <person name="Zwiers L.-H."/>
            <person name="Turgeon B."/>
            <person name="Goodwin S."/>
            <person name="Spatafora J."/>
            <person name="Crous P."/>
            <person name="Grigoriev I."/>
        </authorList>
    </citation>
    <scope>NUCLEOTIDE SEQUENCE</scope>
    <source>
        <strain evidence="3">CBS 113979</strain>
    </source>
</reference>
<keyword evidence="1" id="KW-1133">Transmembrane helix</keyword>
<dbReference type="SUPFAM" id="SSF56300">
    <property type="entry name" value="Metallo-dependent phosphatases"/>
    <property type="match status" value="1"/>
</dbReference>
<feature type="transmembrane region" description="Helical" evidence="1">
    <location>
        <begin position="28"/>
        <end position="47"/>
    </location>
</feature>
<organism evidence="3 4">
    <name type="scientific">Aulographum hederae CBS 113979</name>
    <dbReference type="NCBI Taxonomy" id="1176131"/>
    <lineage>
        <taxon>Eukaryota</taxon>
        <taxon>Fungi</taxon>
        <taxon>Dikarya</taxon>
        <taxon>Ascomycota</taxon>
        <taxon>Pezizomycotina</taxon>
        <taxon>Dothideomycetes</taxon>
        <taxon>Pleosporomycetidae</taxon>
        <taxon>Aulographales</taxon>
        <taxon>Aulographaceae</taxon>
    </lineage>
</organism>